<evidence type="ECO:0000313" key="3">
    <source>
        <dbReference type="Proteomes" id="UP000002318"/>
    </source>
</evidence>
<dbReference type="GO" id="GO:0016853">
    <property type="term" value="F:isomerase activity"/>
    <property type="evidence" value="ECO:0007669"/>
    <property type="project" value="UniProtKB-KW"/>
</dbReference>
<evidence type="ECO:0000313" key="2">
    <source>
        <dbReference type="EMBL" id="ADK82166.1"/>
    </source>
</evidence>
<dbReference type="PANTHER" id="PTHR30390:SF6">
    <property type="entry name" value="DNAA INITIATOR-ASSOCIATING PROTEIN DIAA"/>
    <property type="match status" value="1"/>
</dbReference>
<dbReference type="EMBL" id="CP002116">
    <property type="protein sequence ID" value="ADK82166.1"/>
    <property type="molecule type" value="Genomic_DNA"/>
</dbReference>
<dbReference type="RefSeq" id="WP_013255625.1">
    <property type="nucleotide sequence ID" value="NC_014364.1"/>
</dbReference>
<organism evidence="2 3">
    <name type="scientific">Sediminispirochaeta smaragdinae (strain DSM 11293 / JCM 15392 / SEBR 4228)</name>
    <name type="common">Spirochaeta smaragdinae</name>
    <dbReference type="NCBI Taxonomy" id="573413"/>
    <lineage>
        <taxon>Bacteria</taxon>
        <taxon>Pseudomonadati</taxon>
        <taxon>Spirochaetota</taxon>
        <taxon>Spirochaetia</taxon>
        <taxon>Spirochaetales</taxon>
        <taxon>Spirochaetaceae</taxon>
        <taxon>Sediminispirochaeta</taxon>
    </lineage>
</organism>
<dbReference type="SUPFAM" id="SSF53697">
    <property type="entry name" value="SIS domain"/>
    <property type="match status" value="1"/>
</dbReference>
<feature type="domain" description="SIS" evidence="1">
    <location>
        <begin position="31"/>
        <end position="211"/>
    </location>
</feature>
<sequence length="211" mass="22201">MIDDKHLNELIERYPALAPIQEAIASSADAMKKSIDAGGKILVCGNGGSAADADHIVGELMKSFVKKRPIADSLKQALLAADAALGSELADSLQGGIPAISLTQHTALSTAFANDVDPHMTYAQQTAVLGNANDIFIGISTSGNAKNVRYAAICAKAKGLTVIGLTGESGGKLKELCDICITVPETATFKVQELHLPVYHTLCLMLEEHCW</sequence>
<dbReference type="Proteomes" id="UP000002318">
    <property type="component" value="Chromosome"/>
</dbReference>
<dbReference type="GO" id="GO:0097367">
    <property type="term" value="F:carbohydrate derivative binding"/>
    <property type="evidence" value="ECO:0007669"/>
    <property type="project" value="InterPro"/>
</dbReference>
<reference evidence="2 3" key="1">
    <citation type="journal article" date="2010" name="Stand. Genomic Sci.">
        <title>Complete genome sequence of Spirochaeta smaragdinae type strain (SEBR 4228).</title>
        <authorList>
            <person name="Mavromatis K."/>
            <person name="Yasawong M."/>
            <person name="Chertkov O."/>
            <person name="Lapidus A."/>
            <person name="Lucas S."/>
            <person name="Nolan M."/>
            <person name="Del Rio T.G."/>
            <person name="Tice H."/>
            <person name="Cheng J.F."/>
            <person name="Pitluck S."/>
            <person name="Liolios K."/>
            <person name="Ivanova N."/>
            <person name="Tapia R."/>
            <person name="Han C."/>
            <person name="Bruce D."/>
            <person name="Goodwin L."/>
            <person name="Pati A."/>
            <person name="Chen A."/>
            <person name="Palaniappan K."/>
            <person name="Land M."/>
            <person name="Hauser L."/>
            <person name="Chang Y.J."/>
            <person name="Jeffries C.D."/>
            <person name="Detter J.C."/>
            <person name="Rohde M."/>
            <person name="Brambilla E."/>
            <person name="Spring S."/>
            <person name="Goker M."/>
            <person name="Sikorski J."/>
            <person name="Woyke T."/>
            <person name="Bristow J."/>
            <person name="Eisen J.A."/>
            <person name="Markowitz V."/>
            <person name="Hugenholtz P."/>
            <person name="Klenk H.P."/>
            <person name="Kyrpides N.C."/>
        </authorList>
    </citation>
    <scope>NUCLEOTIDE SEQUENCE [LARGE SCALE GENOMIC DNA]</scope>
    <source>
        <strain evidence="3">DSM 11293 / JCM 15392 / SEBR 4228</strain>
    </source>
</reference>
<dbReference type="InterPro" id="IPR046348">
    <property type="entry name" value="SIS_dom_sf"/>
</dbReference>
<dbReference type="STRING" id="573413.Spirs_3065"/>
<dbReference type="GO" id="GO:1901135">
    <property type="term" value="P:carbohydrate derivative metabolic process"/>
    <property type="evidence" value="ECO:0007669"/>
    <property type="project" value="InterPro"/>
</dbReference>
<keyword evidence="2" id="KW-0413">Isomerase</keyword>
<protein>
    <submittedName>
        <fullName evidence="2">Sugar isomerase (SIS)</fullName>
    </submittedName>
</protein>
<dbReference type="PANTHER" id="PTHR30390">
    <property type="entry name" value="SEDOHEPTULOSE 7-PHOSPHATE ISOMERASE / DNAA INITIATOR-ASSOCIATING FACTOR FOR REPLICATION INITIATION"/>
    <property type="match status" value="1"/>
</dbReference>
<dbReference type="InterPro" id="IPR001347">
    <property type="entry name" value="SIS_dom"/>
</dbReference>
<dbReference type="AlphaFoldDB" id="E1R4S8"/>
<dbReference type="InterPro" id="IPR035461">
    <property type="entry name" value="GmhA/DiaA"/>
</dbReference>
<dbReference type="InterPro" id="IPR050099">
    <property type="entry name" value="SIS_GmhA/DiaA_subfam"/>
</dbReference>
<evidence type="ECO:0000259" key="1">
    <source>
        <dbReference type="PROSITE" id="PS51464"/>
    </source>
</evidence>
<dbReference type="eggNOG" id="COG0279">
    <property type="taxonomic scope" value="Bacteria"/>
</dbReference>
<gene>
    <name evidence="2" type="ordered locus">Spirs_3065</name>
</gene>
<proteinExistence type="predicted"/>
<dbReference type="OrthoDB" id="9781311at2"/>
<dbReference type="PROSITE" id="PS51464">
    <property type="entry name" value="SIS"/>
    <property type="match status" value="1"/>
</dbReference>
<accession>E1R4S8</accession>
<dbReference type="CDD" id="cd05006">
    <property type="entry name" value="SIS_GmhA"/>
    <property type="match status" value="1"/>
</dbReference>
<dbReference type="KEGG" id="ssm:Spirs_3065"/>
<dbReference type="Gene3D" id="3.40.50.10490">
    <property type="entry name" value="Glucose-6-phosphate isomerase like protein, domain 1"/>
    <property type="match status" value="1"/>
</dbReference>
<name>E1R4S8_SEDSS</name>
<keyword evidence="3" id="KW-1185">Reference proteome</keyword>
<dbReference type="HOGENOM" id="CLU_080999_2_0_12"/>
<dbReference type="Pfam" id="PF13580">
    <property type="entry name" value="SIS_2"/>
    <property type="match status" value="2"/>
</dbReference>